<dbReference type="Proteomes" id="UP001157502">
    <property type="component" value="Chromosome 11"/>
</dbReference>
<protein>
    <submittedName>
        <fullName evidence="1">Uncharacterized protein</fullName>
    </submittedName>
</protein>
<comment type="caution">
    <text evidence="1">The sequence shown here is derived from an EMBL/GenBank/DDBJ whole genome shotgun (WGS) entry which is preliminary data.</text>
</comment>
<keyword evidence="2" id="KW-1185">Reference proteome</keyword>
<gene>
    <name evidence="1" type="ORF">DPEC_G00147040</name>
</gene>
<sequence length="370" mass="41801">MDGLLEEGWTLGSSFWSGSNIARADGVGILMTNPYIRPKASRVVESGRILVLDLEIQGSPLRVINVYGPTNVPERVSLFRKLSKPRRDRSSKELQAIIDDFSLTDVGGSTPPTPTWDGDRDLRLGGASEDRQRVLEDQTVRLSFSRRYLEWRTLKELYDSPIEWWEMVKDRVKGYFGGVGRRKAREKRASFNHHNKALQRLSLFQLEGFEVARELSETKEHLATLYREEQKKSLQGLEEDEKCTRYFFRKARSRQKPILSLYNSQGDSVKNSADILRAAGDFYGRLYDTKPADGDLATAFLEGLNRVIEGGLSGSLLRLRLSGLLTRIRPSCPLPRLSRYGLLTRIRPAGSLLRPLLSGLLTLCLAGTVL</sequence>
<name>A0ACC2GPA1_DALPE</name>
<dbReference type="EMBL" id="CM055738">
    <property type="protein sequence ID" value="KAJ8005476.1"/>
    <property type="molecule type" value="Genomic_DNA"/>
</dbReference>
<evidence type="ECO:0000313" key="1">
    <source>
        <dbReference type="EMBL" id="KAJ8005476.1"/>
    </source>
</evidence>
<proteinExistence type="predicted"/>
<organism evidence="1 2">
    <name type="scientific">Dallia pectoralis</name>
    <name type="common">Alaska blackfish</name>
    <dbReference type="NCBI Taxonomy" id="75939"/>
    <lineage>
        <taxon>Eukaryota</taxon>
        <taxon>Metazoa</taxon>
        <taxon>Chordata</taxon>
        <taxon>Craniata</taxon>
        <taxon>Vertebrata</taxon>
        <taxon>Euteleostomi</taxon>
        <taxon>Actinopterygii</taxon>
        <taxon>Neopterygii</taxon>
        <taxon>Teleostei</taxon>
        <taxon>Protacanthopterygii</taxon>
        <taxon>Esociformes</taxon>
        <taxon>Umbridae</taxon>
        <taxon>Dallia</taxon>
    </lineage>
</organism>
<reference evidence="1" key="1">
    <citation type="submission" date="2021-05" db="EMBL/GenBank/DDBJ databases">
        <authorList>
            <person name="Pan Q."/>
            <person name="Jouanno E."/>
            <person name="Zahm M."/>
            <person name="Klopp C."/>
            <person name="Cabau C."/>
            <person name="Louis A."/>
            <person name="Berthelot C."/>
            <person name="Parey E."/>
            <person name="Roest Crollius H."/>
            <person name="Montfort J."/>
            <person name="Robinson-Rechavi M."/>
            <person name="Bouchez O."/>
            <person name="Lampietro C."/>
            <person name="Lopez Roques C."/>
            <person name="Donnadieu C."/>
            <person name="Postlethwait J."/>
            <person name="Bobe J."/>
            <person name="Dillon D."/>
            <person name="Chandos A."/>
            <person name="von Hippel F."/>
            <person name="Guiguen Y."/>
        </authorList>
    </citation>
    <scope>NUCLEOTIDE SEQUENCE</scope>
    <source>
        <strain evidence="1">YG-Jan2019</strain>
    </source>
</reference>
<evidence type="ECO:0000313" key="2">
    <source>
        <dbReference type="Proteomes" id="UP001157502"/>
    </source>
</evidence>
<accession>A0ACC2GPA1</accession>